<dbReference type="AlphaFoldDB" id="A0AAD4QNN7"/>
<name>A0AAD4QNN7_9AGAM</name>
<feature type="compositionally biased region" description="Polar residues" evidence="1">
    <location>
        <begin position="58"/>
        <end position="68"/>
    </location>
</feature>
<feature type="compositionally biased region" description="Low complexity" evidence="1">
    <location>
        <begin position="24"/>
        <end position="40"/>
    </location>
</feature>
<reference evidence="2" key="1">
    <citation type="journal article" date="2022" name="New Phytol.">
        <title>Evolutionary transition to the ectomycorrhizal habit in the genomes of a hyperdiverse lineage of mushroom-forming fungi.</title>
        <authorList>
            <person name="Looney B."/>
            <person name="Miyauchi S."/>
            <person name="Morin E."/>
            <person name="Drula E."/>
            <person name="Courty P.E."/>
            <person name="Kohler A."/>
            <person name="Kuo A."/>
            <person name="LaButti K."/>
            <person name="Pangilinan J."/>
            <person name="Lipzen A."/>
            <person name="Riley R."/>
            <person name="Andreopoulos W."/>
            <person name="He G."/>
            <person name="Johnson J."/>
            <person name="Nolan M."/>
            <person name="Tritt A."/>
            <person name="Barry K.W."/>
            <person name="Grigoriev I.V."/>
            <person name="Nagy L.G."/>
            <person name="Hibbett D."/>
            <person name="Henrissat B."/>
            <person name="Matheny P.B."/>
            <person name="Labbe J."/>
            <person name="Martin F.M."/>
        </authorList>
    </citation>
    <scope>NUCLEOTIDE SEQUENCE</scope>
    <source>
        <strain evidence="2">BPL690</strain>
    </source>
</reference>
<feature type="compositionally biased region" description="Acidic residues" evidence="1">
    <location>
        <begin position="144"/>
        <end position="154"/>
    </location>
</feature>
<proteinExistence type="predicted"/>
<comment type="caution">
    <text evidence="2">The sequence shown here is derived from an EMBL/GenBank/DDBJ whole genome shotgun (WGS) entry which is preliminary data.</text>
</comment>
<feature type="compositionally biased region" description="Basic and acidic residues" evidence="1">
    <location>
        <begin position="167"/>
        <end position="177"/>
    </location>
</feature>
<sequence>MTTVVIRSIFRNGAHSLARPTVNTTATTSKRASRAYSTSSVHDNDPEVLEREKRRNLTRQPYQTSSPLDHSPGWNEHLATTSEANIKADQDASSSHDLASRTVAHIKAKDSLEENHLASPNASYDRDEVSGPLRSAPGTTGVVDIDDSYEEEIKEQEGAWTHKVRREHIERSKSRLP</sequence>
<dbReference type="Proteomes" id="UP001203297">
    <property type="component" value="Unassembled WGS sequence"/>
</dbReference>
<keyword evidence="3" id="KW-1185">Reference proteome</keyword>
<protein>
    <submittedName>
        <fullName evidence="2">Uncharacterized protein</fullName>
    </submittedName>
</protein>
<evidence type="ECO:0000256" key="1">
    <source>
        <dbReference type="SAM" id="MobiDB-lite"/>
    </source>
</evidence>
<feature type="region of interest" description="Disordered" evidence="1">
    <location>
        <begin position="113"/>
        <end position="177"/>
    </location>
</feature>
<dbReference type="EMBL" id="WTXG01000008">
    <property type="protein sequence ID" value="KAI0303776.1"/>
    <property type="molecule type" value="Genomic_DNA"/>
</dbReference>
<accession>A0AAD4QNN7</accession>
<evidence type="ECO:0000313" key="3">
    <source>
        <dbReference type="Proteomes" id="UP001203297"/>
    </source>
</evidence>
<organism evidence="2 3">
    <name type="scientific">Multifurca ochricompacta</name>
    <dbReference type="NCBI Taxonomy" id="376703"/>
    <lineage>
        <taxon>Eukaryota</taxon>
        <taxon>Fungi</taxon>
        <taxon>Dikarya</taxon>
        <taxon>Basidiomycota</taxon>
        <taxon>Agaricomycotina</taxon>
        <taxon>Agaricomycetes</taxon>
        <taxon>Russulales</taxon>
        <taxon>Russulaceae</taxon>
        <taxon>Multifurca</taxon>
    </lineage>
</organism>
<gene>
    <name evidence="2" type="ORF">B0F90DRAFT_1708970</name>
</gene>
<feature type="region of interest" description="Disordered" evidence="1">
    <location>
        <begin position="21"/>
        <end position="76"/>
    </location>
</feature>
<evidence type="ECO:0000313" key="2">
    <source>
        <dbReference type="EMBL" id="KAI0303776.1"/>
    </source>
</evidence>
<feature type="compositionally biased region" description="Basic and acidic residues" evidence="1">
    <location>
        <begin position="42"/>
        <end position="55"/>
    </location>
</feature>